<evidence type="ECO:0000313" key="2">
    <source>
        <dbReference type="EMBL" id="GAT99109.1"/>
    </source>
</evidence>
<evidence type="ECO:0000256" key="1">
    <source>
        <dbReference type="SAM" id="Phobius"/>
    </source>
</evidence>
<organism evidence="2 3">
    <name type="scientific">Entamoeba histolytica</name>
    <dbReference type="NCBI Taxonomy" id="5759"/>
    <lineage>
        <taxon>Eukaryota</taxon>
        <taxon>Amoebozoa</taxon>
        <taxon>Evosea</taxon>
        <taxon>Archamoebae</taxon>
        <taxon>Mastigamoebida</taxon>
        <taxon>Entamoebidae</taxon>
        <taxon>Entamoeba</taxon>
    </lineage>
</organism>
<name>A0A175JZA2_ENTHI</name>
<feature type="transmembrane region" description="Helical" evidence="1">
    <location>
        <begin position="12"/>
        <end position="34"/>
    </location>
</feature>
<proteinExistence type="predicted"/>
<sequence length="60" mass="6021">MSSQKGESKITSGAIVEGIAVLVGLVASAGAANVSKDVSRDVSRDISCDYSIANESSSSD</sequence>
<dbReference type="Proteomes" id="UP000078387">
    <property type="component" value="Unassembled WGS sequence"/>
</dbReference>
<protein>
    <submittedName>
        <fullName evidence="2">Single tm domain protein</fullName>
    </submittedName>
</protein>
<accession>A0A175JZA2</accession>
<evidence type="ECO:0000313" key="3">
    <source>
        <dbReference type="Proteomes" id="UP000078387"/>
    </source>
</evidence>
<gene>
    <name evidence="2" type="ORF">CL6EHI_c00163</name>
</gene>
<dbReference type="EMBL" id="BDEQ01000001">
    <property type="protein sequence ID" value="GAT99109.1"/>
    <property type="molecule type" value="Genomic_DNA"/>
</dbReference>
<keyword evidence="1" id="KW-1133">Transmembrane helix</keyword>
<reference evidence="2 3" key="1">
    <citation type="submission" date="2016-05" db="EMBL/GenBank/DDBJ databases">
        <title>First whole genome sequencing of Entamoeba histolytica HM1:IMSS-clone-6.</title>
        <authorList>
            <person name="Mukherjee Avik.K."/>
            <person name="Izumyama S."/>
            <person name="Nakada-Tsukui K."/>
            <person name="Nozaki T."/>
        </authorList>
    </citation>
    <scope>NUCLEOTIDE SEQUENCE [LARGE SCALE GENOMIC DNA]</scope>
    <source>
        <strain evidence="2 3">HM1:IMSS clone 6</strain>
    </source>
</reference>
<keyword evidence="1" id="KW-0812">Transmembrane</keyword>
<dbReference type="AlphaFoldDB" id="A0A175JZA2"/>
<comment type="caution">
    <text evidence="2">The sequence shown here is derived from an EMBL/GenBank/DDBJ whole genome shotgun (WGS) entry which is preliminary data.</text>
</comment>
<keyword evidence="1" id="KW-0472">Membrane</keyword>